<organism evidence="2 3">
    <name type="scientific">Pyxicephalus adspersus</name>
    <name type="common">African bullfrog</name>
    <dbReference type="NCBI Taxonomy" id="30357"/>
    <lineage>
        <taxon>Eukaryota</taxon>
        <taxon>Metazoa</taxon>
        <taxon>Chordata</taxon>
        <taxon>Craniata</taxon>
        <taxon>Vertebrata</taxon>
        <taxon>Euteleostomi</taxon>
        <taxon>Amphibia</taxon>
        <taxon>Batrachia</taxon>
        <taxon>Anura</taxon>
        <taxon>Neobatrachia</taxon>
        <taxon>Ranoidea</taxon>
        <taxon>Pyxicephalidae</taxon>
        <taxon>Pyxicephalinae</taxon>
        <taxon>Pyxicephalus</taxon>
    </lineage>
</organism>
<dbReference type="Proteomes" id="UP001181693">
    <property type="component" value="Unassembled WGS sequence"/>
</dbReference>
<dbReference type="EMBL" id="DYDO01000003">
    <property type="protein sequence ID" value="DBA29014.1"/>
    <property type="molecule type" value="Genomic_DNA"/>
</dbReference>
<accession>A0AAV3ANG0</accession>
<evidence type="ECO:0000256" key="1">
    <source>
        <dbReference type="SAM" id="SignalP"/>
    </source>
</evidence>
<sequence>MHTSITPRNGTLAHVICFFFILDKQIHASAKDWLEKQELCLDITILALNQNDVPFYKIFYQVVLNWICLFPQSVSILNIQPYT</sequence>
<feature type="signal peptide" evidence="1">
    <location>
        <begin position="1"/>
        <end position="28"/>
    </location>
</feature>
<feature type="chain" id="PRO_5043662962" evidence="1">
    <location>
        <begin position="29"/>
        <end position="83"/>
    </location>
</feature>
<evidence type="ECO:0000313" key="3">
    <source>
        <dbReference type="Proteomes" id="UP001181693"/>
    </source>
</evidence>
<dbReference type="AlphaFoldDB" id="A0AAV3ANG0"/>
<keyword evidence="1" id="KW-0732">Signal</keyword>
<name>A0AAV3ANG0_PYXAD</name>
<gene>
    <name evidence="2" type="ORF">GDO54_009286</name>
</gene>
<proteinExistence type="predicted"/>
<evidence type="ECO:0000313" key="2">
    <source>
        <dbReference type="EMBL" id="DBA29014.1"/>
    </source>
</evidence>
<reference evidence="2" key="1">
    <citation type="thesis" date="2020" institute="ProQuest LLC" country="789 East Eisenhower Parkway, Ann Arbor, MI, USA">
        <title>Comparative Genomics and Chromosome Evolution.</title>
        <authorList>
            <person name="Mudd A.B."/>
        </authorList>
    </citation>
    <scope>NUCLEOTIDE SEQUENCE</scope>
    <source>
        <strain evidence="2">1538</strain>
        <tissue evidence="2">Blood</tissue>
    </source>
</reference>
<protein>
    <submittedName>
        <fullName evidence="2">Uncharacterized protein</fullName>
    </submittedName>
</protein>
<comment type="caution">
    <text evidence="2">The sequence shown here is derived from an EMBL/GenBank/DDBJ whole genome shotgun (WGS) entry which is preliminary data.</text>
</comment>
<keyword evidence="3" id="KW-1185">Reference proteome</keyword>